<dbReference type="InterPro" id="IPR018392">
    <property type="entry name" value="LysM"/>
</dbReference>
<dbReference type="InterPro" id="IPR011583">
    <property type="entry name" value="Chitinase_II/V-like_cat"/>
</dbReference>
<dbReference type="PANTHER" id="PTHR46066:SF2">
    <property type="entry name" value="CHITINASE DOMAIN-CONTAINING PROTEIN 1"/>
    <property type="match status" value="1"/>
</dbReference>
<reference evidence="1 2" key="2">
    <citation type="journal article" date="2019" name="Int. J. Syst. Evol. Microbiol.">
        <title>Anaerobacillus isosaccharinicus sp. nov., an alkaliphilic bacterium which degrades isosaccharinic acid.</title>
        <authorList>
            <person name="Bassil N.M."/>
            <person name="Lloyd J.R."/>
        </authorList>
    </citation>
    <scope>NUCLEOTIDE SEQUENCE [LARGE SCALE GENOMIC DNA]</scope>
    <source>
        <strain evidence="1 2">NB2006</strain>
    </source>
</reference>
<dbReference type="GO" id="GO:0005975">
    <property type="term" value="P:carbohydrate metabolic process"/>
    <property type="evidence" value="ECO:0007669"/>
    <property type="project" value="InterPro"/>
</dbReference>
<accession>A0A7S7L8S7</accession>
<dbReference type="GO" id="GO:0008061">
    <property type="term" value="F:chitin binding"/>
    <property type="evidence" value="ECO:0007669"/>
    <property type="project" value="InterPro"/>
</dbReference>
<dbReference type="InterPro" id="IPR041909">
    <property type="entry name" value="Sbi_C3_db_domIV"/>
</dbReference>
<proteinExistence type="predicted"/>
<dbReference type="GO" id="GO:0005576">
    <property type="term" value="C:extracellular region"/>
    <property type="evidence" value="ECO:0007669"/>
    <property type="project" value="UniProtKB-SubCell"/>
</dbReference>
<gene>
    <name evidence="1" type="ORF">AWH56_002565</name>
</gene>
<evidence type="ECO:0000313" key="1">
    <source>
        <dbReference type="EMBL" id="QOY36583.2"/>
    </source>
</evidence>
<dbReference type="Pfam" id="PF01476">
    <property type="entry name" value="LysM"/>
    <property type="match status" value="1"/>
</dbReference>
<dbReference type="EMBL" id="CP063356">
    <property type="protein sequence ID" value="QOY36583.2"/>
    <property type="molecule type" value="Genomic_DNA"/>
</dbReference>
<protein>
    <submittedName>
        <fullName evidence="1">Glycosyl hydrolase family 18 protein</fullName>
    </submittedName>
</protein>
<dbReference type="PANTHER" id="PTHR46066">
    <property type="entry name" value="CHITINASE DOMAIN-CONTAINING PROTEIN 1 FAMILY MEMBER"/>
    <property type="match status" value="1"/>
</dbReference>
<dbReference type="KEGG" id="aia:AWH56_002565"/>
<dbReference type="PROSITE" id="PS51782">
    <property type="entry name" value="LYSM"/>
    <property type="match status" value="1"/>
</dbReference>
<dbReference type="Proteomes" id="UP000180175">
    <property type="component" value="Chromosome"/>
</dbReference>
<dbReference type="Gene3D" id="3.20.20.80">
    <property type="entry name" value="Glycosidases"/>
    <property type="match status" value="1"/>
</dbReference>
<name>A0A7S7L8S7_9BACI</name>
<dbReference type="InterPro" id="IPR036779">
    <property type="entry name" value="LysM_dom_sf"/>
</dbReference>
<dbReference type="Gene3D" id="1.10.10.1270">
    <property type="entry name" value="Sbi, C3 binding domain IV"/>
    <property type="match status" value="1"/>
</dbReference>
<dbReference type="InterPro" id="IPR029070">
    <property type="entry name" value="Chitinase_insertion_sf"/>
</dbReference>
<sequence length="505" mass="56809">MMKFTKAIALFLTLILVLSSSPLSMIVEAKNPNQSSSIEGATLAVEKAEVHRTWEAVNLAQKEIDSLGNAKPIRASKEDLQTRLNVVKTGLINKDAEQIEEDTPPEEEPVSEDPIEEVVEEPVKEEGFLQPVYHEVKSGDTLWLISLAYGVSVDEIKKLNNLTSDMIFVGQVLLISAGSELAEENEVDKLILGFYTKYWSNDLGSYHSLTTQHQSLNTIATASLDVNYDGSITGFIPLEALDFSNEHGVFTYATFQNHFDANLTRAIFTNVSLQETVISNMVSFVKQYGYKGANLNFENMYASDRLYFNKFVEKMTDAFHQEGYPVMVSVPAKTCDCPTWAWSGTFDFEFLGNSNVDYIQVMSYDQHGSWGNPGSVAGYNWMNNVLKYATSHINSNKILLGLPAYGYDWNTSKTTGNRALTLKQIDQLIATHNPEIKWNELEQTPYFNYVEANGDHRIVYFENFDSLSVKTSLVNKHNLAGVSMWRMGQENDLFWLAVQEGLTKK</sequence>
<reference evidence="1 2" key="1">
    <citation type="journal article" date="2017" name="Genome Announc.">
        <title>Draft Genome Sequences of Four Alkaliphilic Bacteria Belonging to the Anaerobacillus Genus.</title>
        <authorList>
            <person name="Bassil N.M."/>
            <person name="Lloyd J.R."/>
        </authorList>
    </citation>
    <scope>NUCLEOTIDE SEQUENCE [LARGE SCALE GENOMIC DNA]</scope>
    <source>
        <strain evidence="1 2">NB2006</strain>
    </source>
</reference>
<dbReference type="SMART" id="SM00257">
    <property type="entry name" value="LysM"/>
    <property type="match status" value="1"/>
</dbReference>
<organism evidence="1 2">
    <name type="scientific">Anaerobacillus isosaccharinicus</name>
    <dbReference type="NCBI Taxonomy" id="1532552"/>
    <lineage>
        <taxon>Bacteria</taxon>
        <taxon>Bacillati</taxon>
        <taxon>Bacillota</taxon>
        <taxon>Bacilli</taxon>
        <taxon>Bacillales</taxon>
        <taxon>Bacillaceae</taxon>
        <taxon>Anaerobacillus</taxon>
    </lineage>
</organism>
<dbReference type="SMART" id="SM00636">
    <property type="entry name" value="Glyco_18"/>
    <property type="match status" value="1"/>
</dbReference>
<dbReference type="InterPro" id="IPR001223">
    <property type="entry name" value="Glyco_hydro18_cat"/>
</dbReference>
<dbReference type="SUPFAM" id="SSF54106">
    <property type="entry name" value="LysM domain"/>
    <property type="match status" value="1"/>
</dbReference>
<evidence type="ECO:0000313" key="2">
    <source>
        <dbReference type="Proteomes" id="UP000180175"/>
    </source>
</evidence>
<dbReference type="InterPro" id="IPR017853">
    <property type="entry name" value="GH"/>
</dbReference>
<dbReference type="SUPFAM" id="SSF51445">
    <property type="entry name" value="(Trans)glycosidases"/>
    <property type="match status" value="1"/>
</dbReference>
<dbReference type="CDD" id="cd00118">
    <property type="entry name" value="LysM"/>
    <property type="match status" value="1"/>
</dbReference>
<dbReference type="Gene3D" id="3.10.50.10">
    <property type="match status" value="1"/>
</dbReference>
<dbReference type="GO" id="GO:0016798">
    <property type="term" value="F:hydrolase activity, acting on glycosyl bonds"/>
    <property type="evidence" value="ECO:0007669"/>
    <property type="project" value="UniProtKB-KW"/>
</dbReference>
<keyword evidence="1" id="KW-0378">Hydrolase</keyword>
<dbReference type="Pfam" id="PF00704">
    <property type="entry name" value="Glyco_hydro_18"/>
    <property type="match status" value="1"/>
</dbReference>
<dbReference type="PROSITE" id="PS51910">
    <property type="entry name" value="GH18_2"/>
    <property type="match status" value="1"/>
</dbReference>
<dbReference type="OrthoDB" id="9775889at2"/>
<keyword evidence="2" id="KW-1185">Reference proteome</keyword>
<dbReference type="Gene3D" id="3.10.350.10">
    <property type="entry name" value="LysM domain"/>
    <property type="match status" value="1"/>
</dbReference>